<protein>
    <submittedName>
        <fullName evidence="1">Uncharacterized protein</fullName>
    </submittedName>
</protein>
<organism evidence="1 2">
    <name type="scientific">Actinacidiphila reveromycinica</name>
    <dbReference type="NCBI Taxonomy" id="659352"/>
    <lineage>
        <taxon>Bacteria</taxon>
        <taxon>Bacillati</taxon>
        <taxon>Actinomycetota</taxon>
        <taxon>Actinomycetes</taxon>
        <taxon>Kitasatosporales</taxon>
        <taxon>Streptomycetaceae</taxon>
        <taxon>Actinacidiphila</taxon>
    </lineage>
</organism>
<sequence>MSDLIRQIARWPLYSRRRLLLVIAGLIVLLVLSGSCHHSKGQAARPAPAPPAIAHVTPHATHTTAPTPATPSVGDALDVATAFVAAWASHQPNPGWLVRVDAYATPGFADALATVDPSRVPATRVTGTAKVTDTGATASTSAAVSTDQGVVSVSLRWDGTAWKVADVRPDAQAVE</sequence>
<evidence type="ECO:0000313" key="1">
    <source>
        <dbReference type="EMBL" id="BBG20765.1"/>
    </source>
</evidence>
<dbReference type="Proteomes" id="UP000595703">
    <property type="component" value="Plasmid pRVR2"/>
</dbReference>
<geneLocation type="plasmid" evidence="1 2">
    <name>pRVR2</name>
</geneLocation>
<accession>A0A7R6TAD7</accession>
<proteinExistence type="predicted"/>
<keyword evidence="1" id="KW-0614">Plasmid</keyword>
<keyword evidence="2" id="KW-1185">Reference proteome</keyword>
<gene>
    <name evidence="1" type="ORF">RVR_P221</name>
</gene>
<evidence type="ECO:0000313" key="2">
    <source>
        <dbReference type="Proteomes" id="UP000595703"/>
    </source>
</evidence>
<dbReference type="KEGG" id="arev:RVR_P221"/>
<dbReference type="AlphaFoldDB" id="A0A7R6TAD7"/>
<reference evidence="1 2" key="1">
    <citation type="journal article" date="2020" name="Sci. Rep.">
        <title>beta-carboline chemical signals induce reveromycin production through a LuxR family regulator in Streptomyces sp. SN-593.</title>
        <authorList>
            <person name="Panthee S."/>
            <person name="Kito N."/>
            <person name="Hayashi T."/>
            <person name="Shimizu T."/>
            <person name="Ishikawa J."/>
            <person name="Hamamoto H."/>
            <person name="Osada H."/>
            <person name="Takahashi S."/>
        </authorList>
    </citation>
    <scope>NUCLEOTIDE SEQUENCE [LARGE SCALE GENOMIC DNA]</scope>
    <source>
        <strain evidence="1 2">SN-593</strain>
        <plasmid evidence="1 2">pRVR2</plasmid>
    </source>
</reference>
<name>A0A7R6TAD7_9ACTN</name>
<dbReference type="EMBL" id="AP018367">
    <property type="protein sequence ID" value="BBG20765.1"/>
    <property type="molecule type" value="Genomic_DNA"/>
</dbReference>